<dbReference type="Pfam" id="PF00300">
    <property type="entry name" value="His_Phos_1"/>
    <property type="match status" value="1"/>
</dbReference>
<proteinExistence type="predicted"/>
<accession>A0ABR9BAB9</accession>
<comment type="caution">
    <text evidence="1">The sequence shown here is derived from an EMBL/GenBank/DDBJ whole genome shotgun (WGS) entry which is preliminary data.</text>
</comment>
<dbReference type="InterPro" id="IPR013078">
    <property type="entry name" value="His_Pase_superF_clade-1"/>
</dbReference>
<name>A0ABR9BAB9_9RHOO</name>
<protein>
    <submittedName>
        <fullName evidence="1">Histidine phosphatase family protein</fullName>
    </submittedName>
</protein>
<dbReference type="CDD" id="cd07067">
    <property type="entry name" value="HP_PGM_like"/>
    <property type="match status" value="1"/>
</dbReference>
<dbReference type="SUPFAM" id="SSF53254">
    <property type="entry name" value="Phosphoglycerate mutase-like"/>
    <property type="match status" value="1"/>
</dbReference>
<dbReference type="SMART" id="SM00855">
    <property type="entry name" value="PGAM"/>
    <property type="match status" value="1"/>
</dbReference>
<dbReference type="EMBL" id="JACYTO010000002">
    <property type="protein sequence ID" value="MBD8503289.1"/>
    <property type="molecule type" value="Genomic_DNA"/>
</dbReference>
<sequence>MFGLWAGVGIVRADDARLLASMRSGGNIVLIRHAATEPGIGDPADFRVDDCSTQRNLSEAGREDARRMGEALRAAGVPIAAVRSSRWCRCLETAALAFGAWHEVEAWPVLDSLFGRAGEREARRTRMLDAAAGVPADGNWVWVTHQANITALTGEFTAMGEALVVRPDAGGGLHVQGRWRAR</sequence>
<evidence type="ECO:0000313" key="2">
    <source>
        <dbReference type="Proteomes" id="UP000603602"/>
    </source>
</evidence>
<gene>
    <name evidence="1" type="ORF">IFO67_10390</name>
</gene>
<dbReference type="Proteomes" id="UP000603602">
    <property type="component" value="Unassembled WGS sequence"/>
</dbReference>
<keyword evidence="2" id="KW-1185">Reference proteome</keyword>
<dbReference type="InterPro" id="IPR029033">
    <property type="entry name" value="His_PPase_superfam"/>
</dbReference>
<evidence type="ECO:0000313" key="1">
    <source>
        <dbReference type="EMBL" id="MBD8503289.1"/>
    </source>
</evidence>
<dbReference type="Gene3D" id="3.40.50.1240">
    <property type="entry name" value="Phosphoglycerate mutase-like"/>
    <property type="match status" value="1"/>
</dbReference>
<reference evidence="2" key="1">
    <citation type="submission" date="2023-07" db="EMBL/GenBank/DDBJ databases">
        <title>Thauera sp. CAU 1555 isolated from sand of Yaerae Beach.</title>
        <authorList>
            <person name="Kim W."/>
        </authorList>
    </citation>
    <scope>NUCLEOTIDE SEQUENCE [LARGE SCALE GENOMIC DNA]</scope>
    <source>
        <strain evidence="2">CAU 1555</strain>
    </source>
</reference>
<organism evidence="1 2">
    <name type="scientific">Thauera sedimentorum</name>
    <dbReference type="NCBI Taxonomy" id="2767595"/>
    <lineage>
        <taxon>Bacteria</taxon>
        <taxon>Pseudomonadati</taxon>
        <taxon>Pseudomonadota</taxon>
        <taxon>Betaproteobacteria</taxon>
        <taxon>Rhodocyclales</taxon>
        <taxon>Zoogloeaceae</taxon>
        <taxon>Thauera</taxon>
    </lineage>
</organism>